<name>A0A4R9ARV2_9MICO</name>
<dbReference type="InterPro" id="IPR043038">
    <property type="entry name" value="VbhA_sf"/>
</dbReference>
<reference evidence="1 2" key="1">
    <citation type="submission" date="2019-03" db="EMBL/GenBank/DDBJ databases">
        <title>Genomics of glacier-inhabiting Cryobacterium strains.</title>
        <authorList>
            <person name="Liu Q."/>
            <person name="Xin Y.-H."/>
        </authorList>
    </citation>
    <scope>NUCLEOTIDE SEQUENCE [LARGE SCALE GENOMIC DNA]</scope>
    <source>
        <strain evidence="1 2">Sr36</strain>
    </source>
</reference>
<keyword evidence="2" id="KW-1185">Reference proteome</keyword>
<dbReference type="Gene3D" id="1.10.8.1050">
    <property type="entry name" value="Antitoxin VbhA-like"/>
    <property type="match status" value="1"/>
</dbReference>
<gene>
    <name evidence="1" type="ORF">E3T47_05155</name>
</gene>
<evidence type="ECO:0008006" key="3">
    <source>
        <dbReference type="Google" id="ProtNLM"/>
    </source>
</evidence>
<dbReference type="CDD" id="cd11586">
    <property type="entry name" value="VbhA_like"/>
    <property type="match status" value="1"/>
</dbReference>
<dbReference type="RefSeq" id="WP_134554865.1">
    <property type="nucleotide sequence ID" value="NZ_SOHK01000007.1"/>
</dbReference>
<accession>A0A4R9ARV2</accession>
<protein>
    <recommendedName>
        <fullName evidence="3">Antitoxin VbhA domain-containing protein</fullName>
    </recommendedName>
</protein>
<dbReference type="Proteomes" id="UP000298154">
    <property type="component" value="Unassembled WGS sequence"/>
</dbReference>
<comment type="caution">
    <text evidence="1">The sequence shown here is derived from an EMBL/GenBank/DDBJ whole genome shotgun (WGS) entry which is preliminary data.</text>
</comment>
<sequence>MVTDYGASTPEEYARRLTALTAASWNGELSGLPMPADTREFAMRHVRGEISMEELIALVKGQALEDLRQERE</sequence>
<proteinExistence type="predicted"/>
<dbReference type="InterPro" id="IPR033788">
    <property type="entry name" value="VbhA-like"/>
</dbReference>
<organism evidence="1 2">
    <name type="scientific">Cryobacterium ruanii</name>
    <dbReference type="NCBI Taxonomy" id="1259197"/>
    <lineage>
        <taxon>Bacteria</taxon>
        <taxon>Bacillati</taxon>
        <taxon>Actinomycetota</taxon>
        <taxon>Actinomycetes</taxon>
        <taxon>Micrococcales</taxon>
        <taxon>Microbacteriaceae</taxon>
        <taxon>Cryobacterium</taxon>
    </lineage>
</organism>
<evidence type="ECO:0000313" key="2">
    <source>
        <dbReference type="Proteomes" id="UP000298154"/>
    </source>
</evidence>
<dbReference type="EMBL" id="SOHK01000007">
    <property type="protein sequence ID" value="TFD67982.1"/>
    <property type="molecule type" value="Genomic_DNA"/>
</dbReference>
<dbReference type="OrthoDB" id="9942108at2"/>
<dbReference type="AlphaFoldDB" id="A0A4R9ARV2"/>
<evidence type="ECO:0000313" key="1">
    <source>
        <dbReference type="EMBL" id="TFD67982.1"/>
    </source>
</evidence>